<sequence length="67" mass="7695">MSDLEELRKRMRKLQSRAGTAMMELHDLAEDLPSKWTEIMAVAEKAFRAFAELDAVKRELAESENAQ</sequence>
<evidence type="ECO:0000313" key="5">
    <source>
        <dbReference type="Proteomes" id="UP001190825"/>
    </source>
</evidence>
<dbReference type="InterPro" id="IPR007774">
    <property type="entry name" value="Put_N_fixation"/>
</dbReference>
<name>A0A508X7J5_9HYPH</name>
<keyword evidence="5" id="KW-1185">Reference proteome</keyword>
<dbReference type="AlphaFoldDB" id="A0A508X7J5"/>
<reference evidence="4" key="3">
    <citation type="submission" date="2019-06" db="EMBL/GenBank/DDBJ databases">
        <authorList>
            <person name="Le Quere A."/>
            <person name="Colella S."/>
        </authorList>
    </citation>
    <scope>NUCLEOTIDE SEQUENCE</scope>
    <source>
        <strain evidence="4">EmedicaeMD41</strain>
    </source>
</reference>
<dbReference type="Gene3D" id="1.10.287.660">
    <property type="entry name" value="Helix hairpin bin"/>
    <property type="match status" value="1"/>
</dbReference>
<dbReference type="Proteomes" id="UP000507954">
    <property type="component" value="Unassembled WGS sequence"/>
</dbReference>
<evidence type="ECO:0000313" key="4">
    <source>
        <dbReference type="EMBL" id="VTZ64922.1"/>
    </source>
</evidence>
<evidence type="ECO:0008006" key="6">
    <source>
        <dbReference type="Google" id="ProtNLM"/>
    </source>
</evidence>
<accession>A0A508X7J5</accession>
<dbReference type="InterPro" id="IPR029012">
    <property type="entry name" value="Helix_hairpin_bin_sf"/>
</dbReference>
<reference evidence="3 5" key="2">
    <citation type="journal article" date="2018" name="FEMS Microbiol. Ecol.">
        <title>Co-invading symbiotic mutualists of Medicago polymorpha retain high ancestral diversity and contain diverse accessory genomes.</title>
        <authorList>
            <person name="Porter S.S."/>
            <person name="Faber-Hammond J.J."/>
            <person name="Friesen M.L."/>
        </authorList>
    </citation>
    <scope>NUCLEOTIDE SEQUENCE [LARGE SCALE GENOMIC DNA]</scope>
    <source>
        <strain evidence="3 5">Str16</strain>
    </source>
</reference>
<dbReference type="Proteomes" id="UP001190825">
    <property type="component" value="Unassembled WGS sequence"/>
</dbReference>
<dbReference type="OMA" id="WTEIEAV"/>
<dbReference type="GeneID" id="61614861"/>
<evidence type="ECO:0000313" key="3">
    <source>
        <dbReference type="EMBL" id="PLU08223.1"/>
    </source>
</evidence>
<gene>
    <name evidence="3" type="ORF">BMJ33_03065</name>
    <name evidence="4" type="ORF">EMEDMD4_750009</name>
</gene>
<dbReference type="EMBL" id="NBUC01000027">
    <property type="protein sequence ID" value="PLU08223.1"/>
    <property type="molecule type" value="Genomic_DNA"/>
</dbReference>
<dbReference type="PIRSF" id="PIRSF037676">
    <property type="entry name" value="DUF683"/>
    <property type="match status" value="1"/>
</dbReference>
<protein>
    <recommendedName>
        <fullName evidence="6">Rop-like family nitrogen fixation protein</fullName>
    </recommendedName>
</protein>
<evidence type="ECO:0000256" key="2">
    <source>
        <dbReference type="ARBA" id="ARBA00044954"/>
    </source>
</evidence>
<dbReference type="EMBL" id="CABFNB010000145">
    <property type="protein sequence ID" value="VTZ64922.1"/>
    <property type="molecule type" value="Genomic_DNA"/>
</dbReference>
<reference evidence="3" key="1">
    <citation type="submission" date="2017-04" db="EMBL/GenBank/DDBJ databases">
        <authorList>
            <person name="Porter S."/>
            <person name="Friesen M.L."/>
            <person name="Faber-Hammond J."/>
        </authorList>
    </citation>
    <scope>NUCLEOTIDE SEQUENCE</scope>
    <source>
        <strain evidence="3">Str16</strain>
    </source>
</reference>
<organism evidence="4">
    <name type="scientific">Sinorhizobium medicae</name>
    <dbReference type="NCBI Taxonomy" id="110321"/>
    <lineage>
        <taxon>Bacteria</taxon>
        <taxon>Pseudomonadati</taxon>
        <taxon>Pseudomonadota</taxon>
        <taxon>Alphaproteobacteria</taxon>
        <taxon>Hyphomicrobiales</taxon>
        <taxon>Rhizobiaceae</taxon>
        <taxon>Sinorhizobium/Ensifer group</taxon>
        <taxon>Sinorhizobium</taxon>
    </lineage>
</organism>
<dbReference type="RefSeq" id="WP_011970913.1">
    <property type="nucleotide sequence ID" value="NZ_CABFNB010000145.1"/>
</dbReference>
<proteinExistence type="inferred from homology"/>
<evidence type="ECO:0000256" key="1">
    <source>
        <dbReference type="ARBA" id="ARBA00023231"/>
    </source>
</evidence>
<keyword evidence="1" id="KW-0535">Nitrogen fixation</keyword>
<dbReference type="Pfam" id="PF05082">
    <property type="entry name" value="Rop-like"/>
    <property type="match status" value="1"/>
</dbReference>
<comment type="similarity">
    <text evidence="2">Belongs to the UPF0437 family.</text>
</comment>